<dbReference type="InterPro" id="IPR046350">
    <property type="entry name" value="Cystatin_sf"/>
</dbReference>
<organism evidence="1 2">
    <name type="scientific">Tepidibacillus fermentans</name>
    <dbReference type="NCBI Taxonomy" id="1281767"/>
    <lineage>
        <taxon>Bacteria</taxon>
        <taxon>Bacillati</taxon>
        <taxon>Bacillota</taxon>
        <taxon>Bacilli</taxon>
        <taxon>Bacillales</taxon>
        <taxon>Bacillaceae</taxon>
        <taxon>Tepidibacillus</taxon>
    </lineage>
</organism>
<protein>
    <submittedName>
        <fullName evidence="1">Uncharacterized protein YpmB</fullName>
    </submittedName>
</protein>
<comment type="caution">
    <text evidence="1">The sequence shown here is derived from an EMBL/GenBank/DDBJ whole genome shotgun (WGS) entry which is preliminary data.</text>
</comment>
<name>A0A4R3KK59_9BACI</name>
<sequence>MKRFILVSSSIIILFLFISFLFLYSIWAEKNTIEKQMIDKVKDRLPMINQIEQVDYYAGEKAYYVMFAKDRFGDPLFIWTNEEELRYRYLNHYLTKEQIKKLVSHSEKNLTVKRITTGIIDQERLIYEVLYEDQGGRLGYLYYDLQNGGFIKKYRLGVTTS</sequence>
<reference evidence="1 2" key="1">
    <citation type="submission" date="2019-03" db="EMBL/GenBank/DDBJ databases">
        <title>Genomic Encyclopedia of Type Strains, Phase IV (KMG-IV): sequencing the most valuable type-strain genomes for metagenomic binning, comparative biology and taxonomic classification.</title>
        <authorList>
            <person name="Goeker M."/>
        </authorList>
    </citation>
    <scope>NUCLEOTIDE SEQUENCE [LARGE SCALE GENOMIC DNA]</scope>
    <source>
        <strain evidence="1 2">DSM 23802</strain>
    </source>
</reference>
<dbReference type="OrthoDB" id="2381181at2"/>
<evidence type="ECO:0000313" key="1">
    <source>
        <dbReference type="EMBL" id="TCS84173.1"/>
    </source>
</evidence>
<evidence type="ECO:0000313" key="2">
    <source>
        <dbReference type="Proteomes" id="UP000295788"/>
    </source>
</evidence>
<proteinExistence type="predicted"/>
<accession>A0A4R3KK59</accession>
<keyword evidence="2" id="KW-1185">Reference proteome</keyword>
<dbReference type="Gene3D" id="3.10.450.40">
    <property type="match status" value="2"/>
</dbReference>
<dbReference type="Proteomes" id="UP000295788">
    <property type="component" value="Unassembled WGS sequence"/>
</dbReference>
<gene>
    <name evidence="1" type="ORF">EDD72_102217</name>
</gene>
<dbReference type="RefSeq" id="WP_132767029.1">
    <property type="nucleotide sequence ID" value="NZ_SMAB01000002.1"/>
</dbReference>
<dbReference type="AlphaFoldDB" id="A0A4R3KK59"/>
<dbReference type="EMBL" id="SMAB01000002">
    <property type="protein sequence ID" value="TCS84173.1"/>
    <property type="molecule type" value="Genomic_DNA"/>
</dbReference>
<dbReference type="SUPFAM" id="SSF54403">
    <property type="entry name" value="Cystatin/monellin"/>
    <property type="match status" value="2"/>
</dbReference>